<evidence type="ECO:0000313" key="7">
    <source>
        <dbReference type="Proteomes" id="UP000320674"/>
    </source>
</evidence>
<evidence type="ECO:0000256" key="4">
    <source>
        <dbReference type="ARBA" id="ARBA00070119"/>
    </source>
</evidence>
<dbReference type="SUPFAM" id="SSF51430">
    <property type="entry name" value="NAD(P)-linked oxidoreductase"/>
    <property type="match status" value="1"/>
</dbReference>
<protein>
    <recommendedName>
        <fullName evidence="4">Protein tas</fullName>
    </recommendedName>
</protein>
<evidence type="ECO:0000313" key="6">
    <source>
        <dbReference type="EMBL" id="TRU72069.1"/>
    </source>
</evidence>
<name>A0A552HLI0_MICVR</name>
<proteinExistence type="inferred from homology"/>
<feature type="domain" description="NADP-dependent oxidoreductase" evidence="5">
    <location>
        <begin position="15"/>
        <end position="338"/>
    </location>
</feature>
<dbReference type="Proteomes" id="UP000320674">
    <property type="component" value="Unassembled WGS sequence"/>
</dbReference>
<comment type="caution">
    <text evidence="6">The sequence shown here is derived from an EMBL/GenBank/DDBJ whole genome shotgun (WGS) entry which is preliminary data.</text>
</comment>
<evidence type="ECO:0000256" key="1">
    <source>
        <dbReference type="ARBA" id="ARBA00022857"/>
    </source>
</evidence>
<dbReference type="InterPro" id="IPR023210">
    <property type="entry name" value="NADP_OxRdtase_dom"/>
</dbReference>
<dbReference type="PRINTS" id="PR00069">
    <property type="entry name" value="ALDKETRDTASE"/>
</dbReference>
<dbReference type="EMBL" id="SFAZ01000202">
    <property type="protein sequence ID" value="TRU72069.1"/>
    <property type="molecule type" value="Genomic_DNA"/>
</dbReference>
<dbReference type="FunFam" id="3.20.20.100:FF:000005">
    <property type="entry name" value="NADP(H)-dependent aldo-keto reductase"/>
    <property type="match status" value="1"/>
</dbReference>
<accession>A0A552HLI0</accession>
<evidence type="ECO:0000256" key="3">
    <source>
        <dbReference type="ARBA" id="ARBA00038157"/>
    </source>
</evidence>
<dbReference type="PANTHER" id="PTHR43364">
    <property type="entry name" value="NADH-SPECIFIC METHYLGLYOXAL REDUCTASE-RELATED"/>
    <property type="match status" value="1"/>
</dbReference>
<dbReference type="Pfam" id="PF00248">
    <property type="entry name" value="Aldo_ket_red"/>
    <property type="match status" value="1"/>
</dbReference>
<dbReference type="GO" id="GO:0016491">
    <property type="term" value="F:oxidoreductase activity"/>
    <property type="evidence" value="ECO:0007669"/>
    <property type="project" value="UniProtKB-KW"/>
</dbReference>
<dbReference type="PANTHER" id="PTHR43364:SF4">
    <property type="entry name" value="NAD(P)-LINKED OXIDOREDUCTASE SUPERFAMILY PROTEIN"/>
    <property type="match status" value="1"/>
</dbReference>
<dbReference type="InterPro" id="IPR050523">
    <property type="entry name" value="AKR_Detox_Biosynth"/>
</dbReference>
<comment type="similarity">
    <text evidence="3">Belongs to the aldo/keto reductase family. Aldo/keto reductase 2 subfamily.</text>
</comment>
<dbReference type="CDD" id="cd19094">
    <property type="entry name" value="AKR_Tas-like"/>
    <property type="match status" value="1"/>
</dbReference>
<sequence length="347" mass="39735">MKYNQLGDSDLQASEICLGTMTYGDRNTREEAQKLLDYAVSRGVNFIDTAETYPFPNPKQTLGLTEEYIGQWLIDQQRDRLIISTKIAGFSPKLTWIRNGKNRIDRKNVTEAVEGSLKRLQTDYIDLYQIHWPDRYVPLFGEGDYDPSKERATLAIAEQLEVFRDLIKAGKIRYLGVSNETSWGVCEFCQVARQFDLPKIISIQNGFSLLNRLFQVNLAEACRFNRVGLLAYNPLAFGFLTGKYLAEIPHNSRLDSDFFQSLYSRFDRHNIQEATKNYAELAQKYGMTPASLALAYVRTRWFVSSTIIGATGIEQLQENLNSTAITLDESILEEIDTIHRRYPHPIA</sequence>
<dbReference type="AlphaFoldDB" id="A0A552HLI0"/>
<reference evidence="6 7" key="1">
    <citation type="submission" date="2019-01" db="EMBL/GenBank/DDBJ databases">
        <title>Coherence of Microcystis species and biogeography revealed through population genomics.</title>
        <authorList>
            <person name="Perez-Carrascal O.M."/>
            <person name="Terrat Y."/>
            <person name="Giani A."/>
            <person name="Fortin N."/>
            <person name="Tromas N."/>
            <person name="Shapiro B.J."/>
        </authorList>
    </citation>
    <scope>NUCLEOTIDE SEQUENCE [LARGE SCALE GENOMIC DNA]</scope>
    <source>
        <strain evidence="6">Mv_BB_P_19951000_S68D</strain>
    </source>
</reference>
<gene>
    <name evidence="6" type="primary">tas</name>
    <name evidence="6" type="ORF">EWV77_14180</name>
</gene>
<evidence type="ECO:0000256" key="2">
    <source>
        <dbReference type="ARBA" id="ARBA00023002"/>
    </source>
</evidence>
<dbReference type="InterPro" id="IPR036812">
    <property type="entry name" value="NAD(P)_OxRdtase_dom_sf"/>
</dbReference>
<keyword evidence="1" id="KW-0521">NADP</keyword>
<keyword evidence="2" id="KW-0560">Oxidoreductase</keyword>
<evidence type="ECO:0000259" key="5">
    <source>
        <dbReference type="Pfam" id="PF00248"/>
    </source>
</evidence>
<dbReference type="Gene3D" id="3.20.20.100">
    <property type="entry name" value="NADP-dependent oxidoreductase domain"/>
    <property type="match status" value="1"/>
</dbReference>
<organism evidence="6 7">
    <name type="scientific">Microcystis viridis Mv_BB_P_19951000_S68D</name>
    <dbReference type="NCBI Taxonomy" id="2486270"/>
    <lineage>
        <taxon>Bacteria</taxon>
        <taxon>Bacillati</taxon>
        <taxon>Cyanobacteriota</taxon>
        <taxon>Cyanophyceae</taxon>
        <taxon>Oscillatoriophycideae</taxon>
        <taxon>Chroococcales</taxon>
        <taxon>Microcystaceae</taxon>
        <taxon>Microcystis</taxon>
    </lineage>
</organism>
<dbReference type="InterPro" id="IPR020471">
    <property type="entry name" value="AKR"/>
</dbReference>